<organism evidence="1 2">
    <name type="scientific">Postia placenta MAD-698-R-SB12</name>
    <dbReference type="NCBI Taxonomy" id="670580"/>
    <lineage>
        <taxon>Eukaryota</taxon>
        <taxon>Fungi</taxon>
        <taxon>Dikarya</taxon>
        <taxon>Basidiomycota</taxon>
        <taxon>Agaricomycotina</taxon>
        <taxon>Agaricomycetes</taxon>
        <taxon>Polyporales</taxon>
        <taxon>Adustoporiaceae</taxon>
        <taxon>Rhodonia</taxon>
    </lineage>
</organism>
<proteinExistence type="predicted"/>
<name>A0A1X6MX74_9APHY</name>
<gene>
    <name evidence="1" type="ORF">POSPLADRAFT_1146281</name>
</gene>
<accession>A0A1X6MX74</accession>
<evidence type="ECO:0000313" key="2">
    <source>
        <dbReference type="Proteomes" id="UP000194127"/>
    </source>
</evidence>
<dbReference type="AlphaFoldDB" id="A0A1X6MX74"/>
<dbReference type="GeneID" id="36330860"/>
<dbReference type="EMBL" id="KZ110599">
    <property type="protein sequence ID" value="OSX60968.1"/>
    <property type="molecule type" value="Genomic_DNA"/>
</dbReference>
<sequence>MASYPHILPMELVYETARFLQNSVLCLAETGTSGITPASHVRHLWLGPTSSSAEHDLSYASSAWPVTLIHRILAHCRELRALALINFAQHLVYRIEAMIPPTVEMVHLGPVHGHLDFRKLACAARLRTISSLDTYLSDWDVQDLVLAPHIRRIRRFYTGSIGQRIGFAFEQLPCVKKSTSLEEMQIIVCGETTEGARQELAMMAEEFMDNADARVELIAMARRPDGQMDGIGAFHDDWLAELGLCFRRTQVDPVENGRMTLR</sequence>
<reference evidence="1 2" key="1">
    <citation type="submission" date="2017-04" db="EMBL/GenBank/DDBJ databases">
        <title>Genome Sequence of the Model Brown-Rot Fungus Postia placenta SB12.</title>
        <authorList>
            <consortium name="DOE Joint Genome Institute"/>
            <person name="Gaskell J."/>
            <person name="Kersten P."/>
            <person name="Larrondo L.F."/>
            <person name="Canessa P."/>
            <person name="Martinez D."/>
            <person name="Hibbett D."/>
            <person name="Schmoll M."/>
            <person name="Kubicek C.P."/>
            <person name="Martinez A.T."/>
            <person name="Yadav J."/>
            <person name="Master E."/>
            <person name="Magnuson J.K."/>
            <person name="James T."/>
            <person name="Yaver D."/>
            <person name="Berka R."/>
            <person name="Labutti K."/>
            <person name="Lipzen A."/>
            <person name="Aerts A."/>
            <person name="Barry K."/>
            <person name="Henrissat B."/>
            <person name="Blanchette R."/>
            <person name="Grigoriev I."/>
            <person name="Cullen D."/>
        </authorList>
    </citation>
    <scope>NUCLEOTIDE SEQUENCE [LARGE SCALE GENOMIC DNA]</scope>
    <source>
        <strain evidence="1 2">MAD-698-R-SB12</strain>
    </source>
</reference>
<dbReference type="Proteomes" id="UP000194127">
    <property type="component" value="Unassembled WGS sequence"/>
</dbReference>
<dbReference type="RefSeq" id="XP_024337762.1">
    <property type="nucleotide sequence ID" value="XM_024485911.1"/>
</dbReference>
<keyword evidence="2" id="KW-1185">Reference proteome</keyword>
<dbReference type="OrthoDB" id="2998779at2759"/>
<protein>
    <recommendedName>
        <fullName evidence="3">F-box domain-containing protein</fullName>
    </recommendedName>
</protein>
<evidence type="ECO:0008006" key="3">
    <source>
        <dbReference type="Google" id="ProtNLM"/>
    </source>
</evidence>
<evidence type="ECO:0000313" key="1">
    <source>
        <dbReference type="EMBL" id="OSX60968.1"/>
    </source>
</evidence>